<dbReference type="Proteomes" id="UP000294830">
    <property type="component" value="Unassembled WGS sequence"/>
</dbReference>
<dbReference type="PANTHER" id="PTHR10534">
    <property type="entry name" value="PYRIDOXAL KINASE"/>
    <property type="match status" value="1"/>
</dbReference>
<dbReference type="GO" id="GO:0008478">
    <property type="term" value="F:pyridoxal kinase activity"/>
    <property type="evidence" value="ECO:0007669"/>
    <property type="project" value="UniProtKB-EC"/>
</dbReference>
<dbReference type="GO" id="GO:0005524">
    <property type="term" value="F:ATP binding"/>
    <property type="evidence" value="ECO:0007669"/>
    <property type="project" value="UniProtKB-KW"/>
</dbReference>
<reference evidence="7 8" key="1">
    <citation type="submission" date="2019-03" db="EMBL/GenBank/DDBJ databases">
        <title>Genomic Encyclopedia of Archaeal and Bacterial Type Strains, Phase II (KMG-II): from individual species to whole genera.</title>
        <authorList>
            <person name="Goeker M."/>
        </authorList>
    </citation>
    <scope>NUCLEOTIDE SEQUENCE [LARGE SCALE GENOMIC DNA]</scope>
    <source>
        <strain evidence="7 8">RL-C</strain>
    </source>
</reference>
<keyword evidence="4 7" id="KW-0418">Kinase</keyword>
<dbReference type="SUPFAM" id="SSF53613">
    <property type="entry name" value="Ribokinase-like"/>
    <property type="match status" value="1"/>
</dbReference>
<evidence type="ECO:0000313" key="8">
    <source>
        <dbReference type="Proteomes" id="UP000294830"/>
    </source>
</evidence>
<keyword evidence="5" id="KW-0067">ATP-binding</keyword>
<dbReference type="Gene3D" id="3.40.1190.20">
    <property type="match status" value="1"/>
</dbReference>
<keyword evidence="8" id="KW-1185">Reference proteome</keyword>
<dbReference type="InterPro" id="IPR029056">
    <property type="entry name" value="Ribokinase-like"/>
</dbReference>
<gene>
    <name evidence="7" type="ORF">CLV25_106169</name>
</gene>
<organism evidence="7 8">
    <name type="scientific">Acetobacteroides hydrogenigenes</name>
    <dbReference type="NCBI Taxonomy" id="979970"/>
    <lineage>
        <taxon>Bacteria</taxon>
        <taxon>Pseudomonadati</taxon>
        <taxon>Bacteroidota</taxon>
        <taxon>Bacteroidia</taxon>
        <taxon>Bacteroidales</taxon>
        <taxon>Rikenellaceae</taxon>
        <taxon>Acetobacteroides</taxon>
    </lineage>
</organism>
<dbReference type="EC" id="2.7.1.35" evidence="1"/>
<evidence type="ECO:0000256" key="5">
    <source>
        <dbReference type="ARBA" id="ARBA00022840"/>
    </source>
</evidence>
<dbReference type="InterPro" id="IPR004625">
    <property type="entry name" value="PyrdxlKinase"/>
</dbReference>
<dbReference type="AlphaFoldDB" id="A0A4R2EK78"/>
<accession>A0A4R2EK78</accession>
<evidence type="ECO:0000256" key="1">
    <source>
        <dbReference type="ARBA" id="ARBA00012104"/>
    </source>
</evidence>
<evidence type="ECO:0000313" key="7">
    <source>
        <dbReference type="EMBL" id="TCN68587.1"/>
    </source>
</evidence>
<dbReference type="GO" id="GO:0009443">
    <property type="term" value="P:pyridoxal 5'-phosphate salvage"/>
    <property type="evidence" value="ECO:0007669"/>
    <property type="project" value="InterPro"/>
</dbReference>
<protein>
    <recommendedName>
        <fullName evidence="1">pyridoxal kinase</fullName>
        <ecNumber evidence="1">2.7.1.35</ecNumber>
    </recommendedName>
</protein>
<name>A0A4R2EK78_9BACT</name>
<proteinExistence type="predicted"/>
<evidence type="ECO:0000256" key="4">
    <source>
        <dbReference type="ARBA" id="ARBA00022777"/>
    </source>
</evidence>
<dbReference type="EMBL" id="SLWB01000006">
    <property type="protein sequence ID" value="TCN68587.1"/>
    <property type="molecule type" value="Genomic_DNA"/>
</dbReference>
<evidence type="ECO:0000256" key="3">
    <source>
        <dbReference type="ARBA" id="ARBA00022741"/>
    </source>
</evidence>
<dbReference type="GO" id="GO:0005829">
    <property type="term" value="C:cytosol"/>
    <property type="evidence" value="ECO:0007669"/>
    <property type="project" value="TreeGrafter"/>
</dbReference>
<dbReference type="Pfam" id="PF08543">
    <property type="entry name" value="Phos_pyr_kin"/>
    <property type="match status" value="1"/>
</dbReference>
<comment type="caution">
    <text evidence="7">The sequence shown here is derived from an EMBL/GenBank/DDBJ whole genome shotgun (WGS) entry which is preliminary data.</text>
</comment>
<dbReference type="CDD" id="cd01173">
    <property type="entry name" value="pyridoxal_pyridoxamine_kinase"/>
    <property type="match status" value="1"/>
</dbReference>
<dbReference type="RefSeq" id="WP_131839162.1">
    <property type="nucleotide sequence ID" value="NZ_SLWB01000006.1"/>
</dbReference>
<evidence type="ECO:0000259" key="6">
    <source>
        <dbReference type="Pfam" id="PF08543"/>
    </source>
</evidence>
<dbReference type="PANTHER" id="PTHR10534:SF2">
    <property type="entry name" value="PYRIDOXAL KINASE"/>
    <property type="match status" value="1"/>
</dbReference>
<dbReference type="NCBIfam" id="NF005491">
    <property type="entry name" value="PRK07105.1"/>
    <property type="match status" value="1"/>
</dbReference>
<dbReference type="OrthoDB" id="9800808at2"/>
<keyword evidence="3" id="KW-0547">Nucleotide-binding</keyword>
<dbReference type="InterPro" id="IPR013749">
    <property type="entry name" value="PM/HMP-P_kinase-1"/>
</dbReference>
<sequence>MFSNPVKRVAAVHDMSGFGRVSLTVIIPILSSMGIQVCPLPTAILSTHSQYDGFEFVDLTANMQPIIDHWKRLKLRFDAVYSGFLGSAAQISIVAKFIDDFRDNNMMVVIDPVMGDNGKRYTSISQEMVTEMRMLVKKADIITPNLTEVFLLLNEPYQPKITEQQARNYLLRLADMGPKIVMITSIPTTDEQHTSVIAYNSEDGRFWKVSCSYLPAAFPGTGDTFASVIVGSILQGDSLPIALDRAVSFASLGVRATFGYPGKPLEGIMLERILPSLSQAVQPTSYQILDWKNH</sequence>
<evidence type="ECO:0000256" key="2">
    <source>
        <dbReference type="ARBA" id="ARBA00022679"/>
    </source>
</evidence>
<feature type="domain" description="Pyridoxamine kinase/Phosphomethylpyrimidine kinase" evidence="6">
    <location>
        <begin position="75"/>
        <end position="257"/>
    </location>
</feature>
<keyword evidence="2" id="KW-0808">Transferase</keyword>